<evidence type="ECO:0000313" key="1">
    <source>
        <dbReference type="EMBL" id="GEN63338.1"/>
    </source>
</evidence>
<dbReference type="InterPro" id="IPR015424">
    <property type="entry name" value="PyrdxlP-dep_Trfase"/>
</dbReference>
<evidence type="ECO:0000313" key="2">
    <source>
        <dbReference type="Proteomes" id="UP000321746"/>
    </source>
</evidence>
<protein>
    <submittedName>
        <fullName evidence="1">Uncharacterized protein</fullName>
    </submittedName>
</protein>
<accession>A0A511XK92</accession>
<sequence>MLAGFPTPELLKGSDRPDLRVIAEERNIRLISTTPGSFRVRSDGTIDISEDAVSHNTARYQAFVLRHALELASLLDGMPELSPERWIVRASFAASRTAALFYGLDAGSPDKETRKPDWVDLLGDDTPLQQDAINELWPMLRLLLPVPSHVPKQLSGQDLEDLTSWLDRSWGLIGPTETLMATGGDARLLLDPRTGLNHYGCSHRPRPWAITFASSTASSVSERGFAGAEKARQRLQRALIRDDGEVLLAALASEARMFLASYFNLPGEDRVVLAPSGTDCELAALAISLLGAGTRPVTNILIAPDETGSGVPLAAAGRHFADDTARRSKVVHGEIIDGFGFADPENREARTEVEAIRLREANGDAVAPDILADRCREQIAGAIARGHHILLHQLDLSKTGLLAPDEETLENFEQKFGERIDIVVDACQDRLTRERIGNWVARGRAVMITGSKFITGPPFCGALLLPAHWRKRLNHGGLPAGLSDYAGRTEWPACQATENLPQATNCGLTLRWHAAIAEMEAFRAVPATETRMRLERFLREVRSALTECDDIALLEAPVPVRPALPGAWDDMTTILSFLVRAPDSGIRNSLRKEEMTPLGLADARRLYRWLNADLSHVFAANEPERVSGLARLLCHIGQPVAVPSAALGGACAGALRISAGARLVSGEPSHRKLDTDLRLAREIDDAREVIAKIGLIRRHWDRILAVDPLPTYAPLQDVDKIAGNLLKQNGDV</sequence>
<organism evidence="1 2">
    <name type="scientific">Acetobacter oeni</name>
    <dbReference type="NCBI Taxonomy" id="304077"/>
    <lineage>
        <taxon>Bacteria</taxon>
        <taxon>Pseudomonadati</taxon>
        <taxon>Pseudomonadota</taxon>
        <taxon>Alphaproteobacteria</taxon>
        <taxon>Acetobacterales</taxon>
        <taxon>Acetobacteraceae</taxon>
        <taxon>Acetobacter</taxon>
    </lineage>
</organism>
<dbReference type="Proteomes" id="UP000321746">
    <property type="component" value="Unassembled WGS sequence"/>
</dbReference>
<dbReference type="OrthoDB" id="8556864at2"/>
<dbReference type="EMBL" id="BJYG01000018">
    <property type="protein sequence ID" value="GEN63338.1"/>
    <property type="molecule type" value="Genomic_DNA"/>
</dbReference>
<dbReference type="SUPFAM" id="SSF53383">
    <property type="entry name" value="PLP-dependent transferases"/>
    <property type="match status" value="1"/>
</dbReference>
<proteinExistence type="predicted"/>
<dbReference type="RefSeq" id="WP_146887787.1">
    <property type="nucleotide sequence ID" value="NZ_BJYG01000018.1"/>
</dbReference>
<keyword evidence="2" id="KW-1185">Reference proteome</keyword>
<name>A0A511XK92_9PROT</name>
<dbReference type="AlphaFoldDB" id="A0A511XK92"/>
<gene>
    <name evidence="1" type="ORF">AOE01nite_15620</name>
</gene>
<comment type="caution">
    <text evidence="1">The sequence shown here is derived from an EMBL/GenBank/DDBJ whole genome shotgun (WGS) entry which is preliminary data.</text>
</comment>
<reference evidence="1 2" key="1">
    <citation type="submission" date="2019-07" db="EMBL/GenBank/DDBJ databases">
        <title>Whole genome shotgun sequence of Acetobacter oeni NBRC 105207.</title>
        <authorList>
            <person name="Hosoyama A."/>
            <person name="Uohara A."/>
            <person name="Ohji S."/>
            <person name="Ichikawa N."/>
        </authorList>
    </citation>
    <scope>NUCLEOTIDE SEQUENCE [LARGE SCALE GENOMIC DNA]</scope>
    <source>
        <strain evidence="1 2">NBRC 105207</strain>
    </source>
</reference>